<reference evidence="2 3" key="2">
    <citation type="journal article" date="2011" name="J. Antibiot.">
        <title>Furaquinocins I and J: novel polyketide isoprenoid hybrid compounds from Streptomyces reveromyceticus SN-593.</title>
        <authorList>
            <person name="Panthee S."/>
            <person name="Takahashi S."/>
            <person name="Takagi H."/>
            <person name="Nogawa T."/>
            <person name="Oowada E."/>
            <person name="Uramoto M."/>
            <person name="Osada H."/>
        </authorList>
    </citation>
    <scope>NUCLEOTIDE SEQUENCE [LARGE SCALE GENOMIC DNA]</scope>
    <source>
        <strain evidence="2 3">SN-593</strain>
    </source>
</reference>
<keyword evidence="3" id="KW-1185">Reference proteome</keyword>
<accession>A0A7U3VQZ0</accession>
<dbReference type="KEGG" id="arev:RVR_7135"/>
<evidence type="ECO:0000256" key="1">
    <source>
        <dbReference type="SAM" id="MobiDB-lite"/>
    </source>
</evidence>
<feature type="compositionally biased region" description="Basic residues" evidence="1">
    <location>
        <begin position="10"/>
        <end position="20"/>
    </location>
</feature>
<evidence type="ECO:0000313" key="3">
    <source>
        <dbReference type="Proteomes" id="UP000595703"/>
    </source>
</evidence>
<sequence>MLEAVERRPAPARRKVRSKMGTKPLLPRELDQKLVPPAWMKTVFSHPDLPVGAVGRDAYAMCVLECVLEQLHKVLGRQAVFTSPSNRWTPPGNAYWTARSGKRSGRTSCTG</sequence>
<proteinExistence type="predicted"/>
<feature type="region of interest" description="Disordered" evidence="1">
    <location>
        <begin position="1"/>
        <end position="24"/>
    </location>
</feature>
<evidence type="ECO:0000313" key="2">
    <source>
        <dbReference type="EMBL" id="BBB00184.1"/>
    </source>
</evidence>
<reference evidence="2 3" key="3">
    <citation type="journal article" date="2011" name="Nat. Chem. Biol.">
        <title>Reveromycin A biosynthesis uses RevG and RevJ for stereospecific spiroacetal formation.</title>
        <authorList>
            <person name="Takahashi S."/>
            <person name="Toyoda A."/>
            <person name="Sekiyama Y."/>
            <person name="Takagi H."/>
            <person name="Nogawa T."/>
            <person name="Uramoto M."/>
            <person name="Suzuki R."/>
            <person name="Koshino H."/>
            <person name="Kumano T."/>
            <person name="Panthee S."/>
            <person name="Dairi T."/>
            <person name="Ishikawa J."/>
            <person name="Ikeda H."/>
            <person name="Sakaki Y."/>
            <person name="Osada H."/>
        </authorList>
    </citation>
    <scope>NUCLEOTIDE SEQUENCE [LARGE SCALE GENOMIC DNA]</scope>
    <source>
        <strain evidence="2 3">SN-593</strain>
    </source>
</reference>
<protein>
    <submittedName>
        <fullName evidence="2">Uncharacterized protein</fullName>
    </submittedName>
</protein>
<reference evidence="2 3" key="4">
    <citation type="journal article" date="2020" name="Sci. Rep.">
        <title>beta-carboline chemical signals induce reveromycin production through a LuxR family regulator in Streptomyces sp. SN-593.</title>
        <authorList>
            <person name="Panthee S."/>
            <person name="Kito N."/>
            <person name="Hayashi T."/>
            <person name="Shimizu T."/>
            <person name="Ishikawa J."/>
            <person name="Hamamoto H."/>
            <person name="Osada H."/>
            <person name="Takahashi S."/>
        </authorList>
    </citation>
    <scope>NUCLEOTIDE SEQUENCE [LARGE SCALE GENOMIC DNA]</scope>
    <source>
        <strain evidence="2 3">SN-593</strain>
    </source>
</reference>
<gene>
    <name evidence="2" type="ORF">RVR_7135</name>
</gene>
<dbReference type="Proteomes" id="UP000595703">
    <property type="component" value="Chromosome"/>
</dbReference>
<organism evidence="2 3">
    <name type="scientific">Actinacidiphila reveromycinica</name>
    <dbReference type="NCBI Taxonomy" id="659352"/>
    <lineage>
        <taxon>Bacteria</taxon>
        <taxon>Bacillati</taxon>
        <taxon>Actinomycetota</taxon>
        <taxon>Actinomycetes</taxon>
        <taxon>Kitasatosporales</taxon>
        <taxon>Streptomycetaceae</taxon>
        <taxon>Actinacidiphila</taxon>
    </lineage>
</organism>
<dbReference type="EMBL" id="AP018365">
    <property type="protein sequence ID" value="BBB00184.1"/>
    <property type="molecule type" value="Genomic_DNA"/>
</dbReference>
<dbReference type="AlphaFoldDB" id="A0A7U3VQZ0"/>
<name>A0A7U3VQZ0_9ACTN</name>
<feature type="region of interest" description="Disordered" evidence="1">
    <location>
        <begin position="91"/>
        <end position="111"/>
    </location>
</feature>
<reference evidence="2 3" key="1">
    <citation type="journal article" date="2010" name="J. Bacteriol.">
        <title>Biochemical characterization of a novel indole prenyltransferase from Streptomyces sp. SN-593.</title>
        <authorList>
            <person name="Takahashi S."/>
            <person name="Takagi H."/>
            <person name="Toyoda A."/>
            <person name="Uramoto M."/>
            <person name="Nogawa T."/>
            <person name="Ueki M."/>
            <person name="Sakaki Y."/>
            <person name="Osada H."/>
        </authorList>
    </citation>
    <scope>NUCLEOTIDE SEQUENCE [LARGE SCALE GENOMIC DNA]</scope>
    <source>
        <strain evidence="2 3">SN-593</strain>
    </source>
</reference>